<dbReference type="InterPro" id="IPR012349">
    <property type="entry name" value="Split_barrel_FMN-bd"/>
</dbReference>
<dbReference type="GO" id="GO:0016491">
    <property type="term" value="F:oxidoreductase activity"/>
    <property type="evidence" value="ECO:0007669"/>
    <property type="project" value="UniProtKB-KW"/>
</dbReference>
<evidence type="ECO:0000313" key="4">
    <source>
        <dbReference type="Proteomes" id="UP001551675"/>
    </source>
</evidence>
<dbReference type="RefSeq" id="WP_358135297.1">
    <property type="nucleotide sequence ID" value="NZ_JBFALK010000011.1"/>
</dbReference>
<dbReference type="PANTHER" id="PTHR30466:SF1">
    <property type="entry name" value="FMN REDUCTASE (NADH) RUTF"/>
    <property type="match status" value="1"/>
</dbReference>
<dbReference type="Proteomes" id="UP001551675">
    <property type="component" value="Unassembled WGS sequence"/>
</dbReference>
<feature type="domain" description="Flavin reductase like" evidence="2">
    <location>
        <begin position="10"/>
        <end position="158"/>
    </location>
</feature>
<reference evidence="3 4" key="1">
    <citation type="submission" date="2024-06" db="EMBL/GenBank/DDBJ databases">
        <title>The Natural Products Discovery Center: Release of the First 8490 Sequenced Strains for Exploring Actinobacteria Biosynthetic Diversity.</title>
        <authorList>
            <person name="Kalkreuter E."/>
            <person name="Kautsar S.A."/>
            <person name="Yang D."/>
            <person name="Bader C.D."/>
            <person name="Teijaro C.N."/>
            <person name="Fluegel L."/>
            <person name="Davis C.M."/>
            <person name="Simpson J.R."/>
            <person name="Lauterbach L."/>
            <person name="Steele A.D."/>
            <person name="Gui C."/>
            <person name="Meng S."/>
            <person name="Li G."/>
            <person name="Viehrig K."/>
            <person name="Ye F."/>
            <person name="Su P."/>
            <person name="Kiefer A.F."/>
            <person name="Nichols A."/>
            <person name="Cepeda A.J."/>
            <person name="Yan W."/>
            <person name="Fan B."/>
            <person name="Jiang Y."/>
            <person name="Adhikari A."/>
            <person name="Zheng C.-J."/>
            <person name="Schuster L."/>
            <person name="Cowan T.M."/>
            <person name="Smanski M.J."/>
            <person name="Chevrette M.G."/>
            <person name="De Carvalho L.P.S."/>
            <person name="Shen B."/>
        </authorList>
    </citation>
    <scope>NUCLEOTIDE SEQUENCE [LARGE SCALE GENOMIC DNA]</scope>
    <source>
        <strain evidence="3 4">NPDC050100</strain>
    </source>
</reference>
<dbReference type="InterPro" id="IPR002563">
    <property type="entry name" value="Flavin_Rdtase-like_dom"/>
</dbReference>
<comment type="caution">
    <text evidence="3">The sequence shown here is derived from an EMBL/GenBank/DDBJ whole genome shotgun (WGS) entry which is preliminary data.</text>
</comment>
<organism evidence="3 4">
    <name type="scientific">Microtetraspora glauca</name>
    <dbReference type="NCBI Taxonomy" id="1996"/>
    <lineage>
        <taxon>Bacteria</taxon>
        <taxon>Bacillati</taxon>
        <taxon>Actinomycetota</taxon>
        <taxon>Actinomycetes</taxon>
        <taxon>Streptosporangiales</taxon>
        <taxon>Streptosporangiaceae</taxon>
        <taxon>Microtetraspora</taxon>
    </lineage>
</organism>
<dbReference type="SMART" id="SM00903">
    <property type="entry name" value="Flavin_Reduct"/>
    <property type="match status" value="1"/>
</dbReference>
<dbReference type="Gene3D" id="2.30.110.10">
    <property type="entry name" value="Electron Transport, Fmn-binding Protein, Chain A"/>
    <property type="match status" value="1"/>
</dbReference>
<sequence length="169" mass="18262">MDTNLLREVLARWASGVVVVATMTDSGRRHGMTASSFSAVALDPPLISICLTTTSTTQRLIEQSDIFTVSILGHDHEPIGRRFAGMDKSGTTGRFGQERWDTAQTGAPVLADAVGWLDCRVAARHEAGDHTIILGTVQAAATPRSAEPLIYHARTFCKLRNAMMQGVIQ</sequence>
<proteinExistence type="predicted"/>
<gene>
    <name evidence="3" type="ORF">AB0I59_21570</name>
</gene>
<protein>
    <submittedName>
        <fullName evidence="3">Flavin reductase family protein</fullName>
        <ecNumber evidence="3">1.-.-.-</ecNumber>
    </submittedName>
</protein>
<dbReference type="Pfam" id="PF01613">
    <property type="entry name" value="Flavin_Reduct"/>
    <property type="match status" value="1"/>
</dbReference>
<accession>A0ABV3GI64</accession>
<evidence type="ECO:0000256" key="1">
    <source>
        <dbReference type="ARBA" id="ARBA00023002"/>
    </source>
</evidence>
<dbReference type="InterPro" id="IPR050268">
    <property type="entry name" value="NADH-dep_flavin_reductase"/>
</dbReference>
<evidence type="ECO:0000259" key="2">
    <source>
        <dbReference type="SMART" id="SM00903"/>
    </source>
</evidence>
<keyword evidence="1 3" id="KW-0560">Oxidoreductase</keyword>
<name>A0ABV3GI64_MICGL</name>
<dbReference type="EMBL" id="JBFALK010000011">
    <property type="protein sequence ID" value="MEV0971227.1"/>
    <property type="molecule type" value="Genomic_DNA"/>
</dbReference>
<dbReference type="PANTHER" id="PTHR30466">
    <property type="entry name" value="FLAVIN REDUCTASE"/>
    <property type="match status" value="1"/>
</dbReference>
<evidence type="ECO:0000313" key="3">
    <source>
        <dbReference type="EMBL" id="MEV0971227.1"/>
    </source>
</evidence>
<keyword evidence="4" id="KW-1185">Reference proteome</keyword>
<dbReference type="SUPFAM" id="SSF50475">
    <property type="entry name" value="FMN-binding split barrel"/>
    <property type="match status" value="1"/>
</dbReference>
<dbReference type="EC" id="1.-.-.-" evidence="3"/>